<dbReference type="PANTHER" id="PTHR33144:SF51">
    <property type="entry name" value="TRANSPOSASE TNP1_EN_SPM-LIKE DOMAIN-CONTAINING PROTEIN"/>
    <property type="match status" value="1"/>
</dbReference>
<evidence type="ECO:0000313" key="3">
    <source>
        <dbReference type="Proteomes" id="UP000823388"/>
    </source>
</evidence>
<gene>
    <name evidence="2" type="ORF">PVAP13_9NG495756</name>
</gene>
<feature type="region of interest" description="Disordered" evidence="1">
    <location>
        <begin position="366"/>
        <end position="400"/>
    </location>
</feature>
<keyword evidence="3" id="KW-1185">Reference proteome</keyword>
<evidence type="ECO:0000313" key="2">
    <source>
        <dbReference type="EMBL" id="KAG2539804.1"/>
    </source>
</evidence>
<dbReference type="AlphaFoldDB" id="A0A8T0MXP7"/>
<organism evidence="2 3">
    <name type="scientific">Panicum virgatum</name>
    <name type="common">Blackwell switchgrass</name>
    <dbReference type="NCBI Taxonomy" id="38727"/>
    <lineage>
        <taxon>Eukaryota</taxon>
        <taxon>Viridiplantae</taxon>
        <taxon>Streptophyta</taxon>
        <taxon>Embryophyta</taxon>
        <taxon>Tracheophyta</taxon>
        <taxon>Spermatophyta</taxon>
        <taxon>Magnoliopsida</taxon>
        <taxon>Liliopsida</taxon>
        <taxon>Poales</taxon>
        <taxon>Poaceae</taxon>
        <taxon>PACMAD clade</taxon>
        <taxon>Panicoideae</taxon>
        <taxon>Panicodae</taxon>
        <taxon>Paniceae</taxon>
        <taxon>Panicinae</taxon>
        <taxon>Panicum</taxon>
        <taxon>Panicum sect. Hiantes</taxon>
    </lineage>
</organism>
<name>A0A8T0MXP7_PANVG</name>
<proteinExistence type="predicted"/>
<protein>
    <recommendedName>
        <fullName evidence="4">Transposase</fullName>
    </recommendedName>
</protein>
<comment type="caution">
    <text evidence="2">The sequence shown here is derived from an EMBL/GenBank/DDBJ whole genome shotgun (WGS) entry which is preliminary data.</text>
</comment>
<sequence>MARGPRRVRNLNLDAAVLMQGNNACNEHVNEDNLQGPPAVDNALPGLPKQPARPIKMTWPNGEVRQILGDFRVSDLLRSRGGKVMVGTDENGVPNERSASIFCQYLGDLAMKPNFAPLHIERWDSKLFRGYKQSIIRDVEEKFIYPAETIQLTRDWILQTVNNRWRAFKSKLRKQYFNPQERSLDEIMKDKPEDRLCAKNSRCANEQKNPHTTGRKSHARLKKEMEEQKKGRVHRIELWDKAHMKKDGRYANRNDTSFEELAKRKERNNGNISAEDYDEVFDNVIAKESKPRGYYDDKYWSHVKVSQGLAFIGQSVNEVNHSEIKGVKNQMEHMSDKVDRIDAFLKQKFPGEDWITKMVASKNDNVERVCDNDNQSDSNDSDEHDSNDNHEVSSANAQPPKTTVQVMQCLIHLVFYPQLSNVRSC</sequence>
<dbReference type="Pfam" id="PF03004">
    <property type="entry name" value="Transposase_24"/>
    <property type="match status" value="1"/>
</dbReference>
<reference evidence="2" key="1">
    <citation type="submission" date="2020-05" db="EMBL/GenBank/DDBJ databases">
        <title>WGS assembly of Panicum virgatum.</title>
        <authorList>
            <person name="Lovell J.T."/>
            <person name="Jenkins J."/>
            <person name="Shu S."/>
            <person name="Juenger T.E."/>
            <person name="Schmutz J."/>
        </authorList>
    </citation>
    <scope>NUCLEOTIDE SEQUENCE</scope>
    <source>
        <strain evidence="2">AP13</strain>
    </source>
</reference>
<dbReference type="Proteomes" id="UP000823388">
    <property type="component" value="Chromosome 9N"/>
</dbReference>
<evidence type="ECO:0000256" key="1">
    <source>
        <dbReference type="SAM" id="MobiDB-lite"/>
    </source>
</evidence>
<accession>A0A8T0MXP7</accession>
<dbReference type="PANTHER" id="PTHR33144">
    <property type="entry name" value="OS10G0409366 PROTEIN-RELATED"/>
    <property type="match status" value="1"/>
</dbReference>
<dbReference type="EMBL" id="CM029054">
    <property type="protein sequence ID" value="KAG2539804.1"/>
    <property type="molecule type" value="Genomic_DNA"/>
</dbReference>
<evidence type="ECO:0008006" key="4">
    <source>
        <dbReference type="Google" id="ProtNLM"/>
    </source>
</evidence>
<dbReference type="InterPro" id="IPR004252">
    <property type="entry name" value="Probable_transposase_24"/>
</dbReference>